<protein>
    <submittedName>
        <fullName evidence="4">Putative MerR family transcriptional regulator</fullName>
    </submittedName>
</protein>
<evidence type="ECO:0000259" key="3">
    <source>
        <dbReference type="PROSITE" id="PS50937"/>
    </source>
</evidence>
<feature type="region of interest" description="Disordered" evidence="2">
    <location>
        <begin position="106"/>
        <end position="125"/>
    </location>
</feature>
<dbReference type="AlphaFoldDB" id="M0QR71"/>
<keyword evidence="1" id="KW-0238">DNA-binding</keyword>
<dbReference type="EMBL" id="BANX01000043">
    <property type="protein sequence ID" value="GAC70889.1"/>
    <property type="molecule type" value="Genomic_DNA"/>
</dbReference>
<dbReference type="OrthoDB" id="3826383at2"/>
<dbReference type="RefSeq" id="WP_007625324.1">
    <property type="nucleotide sequence ID" value="NZ_BANX01000043.1"/>
</dbReference>
<sequence>MRTTQVAIASGYSVQQIRDLERIGVVSPASRSPNGYRDFTPAHVEELAVYREFTIAVGPVAARHALREIRTLPVGSAITLVARLHAGLQRDRERTLTARAAVSLIVDEDTDTDPDPTDPDPTATDSMTITELAAGLDVRASTLRFWESEGLVRPDRIPGAAGSTRRYATTAIREARITAALRAAGHGIPTTRAAITALRDMQGADASLGALDGRLAELDNRALALLRASAGLAAIIAGRNAAPERDRSPAAAPSNLP</sequence>
<proteinExistence type="predicted"/>
<dbReference type="SUPFAM" id="SSF46955">
    <property type="entry name" value="Putative DNA-binding domain"/>
    <property type="match status" value="2"/>
</dbReference>
<dbReference type="GO" id="GO:0003700">
    <property type="term" value="F:DNA-binding transcription factor activity"/>
    <property type="evidence" value="ECO:0007669"/>
    <property type="project" value="InterPro"/>
</dbReference>
<dbReference type="InterPro" id="IPR047057">
    <property type="entry name" value="MerR_fam"/>
</dbReference>
<organism evidence="4 5">
    <name type="scientific">Gordonia soli NBRC 108243</name>
    <dbReference type="NCBI Taxonomy" id="1223545"/>
    <lineage>
        <taxon>Bacteria</taxon>
        <taxon>Bacillati</taxon>
        <taxon>Actinomycetota</taxon>
        <taxon>Actinomycetes</taxon>
        <taxon>Mycobacteriales</taxon>
        <taxon>Gordoniaceae</taxon>
        <taxon>Gordonia</taxon>
    </lineage>
</organism>
<dbReference type="Proteomes" id="UP000011666">
    <property type="component" value="Unassembled WGS sequence"/>
</dbReference>
<dbReference type="Pfam" id="PF13411">
    <property type="entry name" value="MerR_1"/>
    <property type="match status" value="2"/>
</dbReference>
<dbReference type="PROSITE" id="PS50937">
    <property type="entry name" value="HTH_MERR_2"/>
    <property type="match status" value="2"/>
</dbReference>
<keyword evidence="5" id="KW-1185">Reference proteome</keyword>
<evidence type="ECO:0000313" key="4">
    <source>
        <dbReference type="EMBL" id="GAC70889.1"/>
    </source>
</evidence>
<comment type="caution">
    <text evidence="4">The sequence shown here is derived from an EMBL/GenBank/DDBJ whole genome shotgun (WGS) entry which is preliminary data.</text>
</comment>
<accession>M0QR71</accession>
<feature type="domain" description="HTH merR-type" evidence="3">
    <location>
        <begin position="1"/>
        <end position="45"/>
    </location>
</feature>
<feature type="compositionally biased region" description="Acidic residues" evidence="2">
    <location>
        <begin position="106"/>
        <end position="118"/>
    </location>
</feature>
<feature type="domain" description="HTH merR-type" evidence="3">
    <location>
        <begin position="126"/>
        <end position="197"/>
    </location>
</feature>
<dbReference type="STRING" id="1223545.GS4_43_00150"/>
<gene>
    <name evidence="4" type="ORF">GS4_43_00150</name>
</gene>
<reference evidence="4 5" key="1">
    <citation type="submission" date="2013-01" db="EMBL/GenBank/DDBJ databases">
        <title>Whole genome shotgun sequence of Gordonia soli NBRC 108243.</title>
        <authorList>
            <person name="Isaki-Nakamura S."/>
            <person name="Hosoyama A."/>
            <person name="Tsuchikane K."/>
            <person name="Ando Y."/>
            <person name="Baba S."/>
            <person name="Ohji S."/>
            <person name="Hamada M."/>
            <person name="Tamura T."/>
            <person name="Yamazoe A."/>
            <person name="Yamazaki S."/>
            <person name="Fujita N."/>
        </authorList>
    </citation>
    <scope>NUCLEOTIDE SEQUENCE [LARGE SCALE GENOMIC DNA]</scope>
    <source>
        <strain evidence="4 5">NBRC 108243</strain>
    </source>
</reference>
<dbReference type="InterPro" id="IPR009061">
    <property type="entry name" value="DNA-bd_dom_put_sf"/>
</dbReference>
<evidence type="ECO:0000256" key="2">
    <source>
        <dbReference type="SAM" id="MobiDB-lite"/>
    </source>
</evidence>
<dbReference type="SMART" id="SM00422">
    <property type="entry name" value="HTH_MERR"/>
    <property type="match status" value="2"/>
</dbReference>
<evidence type="ECO:0000256" key="1">
    <source>
        <dbReference type="ARBA" id="ARBA00023125"/>
    </source>
</evidence>
<dbReference type="eggNOG" id="COG0789">
    <property type="taxonomic scope" value="Bacteria"/>
</dbReference>
<dbReference type="InterPro" id="IPR000551">
    <property type="entry name" value="MerR-type_HTH_dom"/>
</dbReference>
<evidence type="ECO:0000313" key="5">
    <source>
        <dbReference type="Proteomes" id="UP000011666"/>
    </source>
</evidence>
<dbReference type="Gene3D" id="1.10.1660.10">
    <property type="match status" value="2"/>
</dbReference>
<dbReference type="GO" id="GO:0003677">
    <property type="term" value="F:DNA binding"/>
    <property type="evidence" value="ECO:0007669"/>
    <property type="project" value="UniProtKB-KW"/>
</dbReference>
<dbReference type="PANTHER" id="PTHR30204:SF93">
    <property type="entry name" value="HTH MERR-TYPE DOMAIN-CONTAINING PROTEIN"/>
    <property type="match status" value="1"/>
</dbReference>
<name>M0QR71_9ACTN</name>
<dbReference type="PANTHER" id="PTHR30204">
    <property type="entry name" value="REDOX-CYCLING DRUG-SENSING TRANSCRIPTIONAL ACTIVATOR SOXR"/>
    <property type="match status" value="1"/>
</dbReference>